<dbReference type="InterPro" id="IPR017907">
    <property type="entry name" value="Znf_RING_CS"/>
</dbReference>
<accession>A0A2T3AWR7</accession>
<dbReference type="GO" id="GO:0004842">
    <property type="term" value="F:ubiquitin-protein transferase activity"/>
    <property type="evidence" value="ECO:0007669"/>
    <property type="project" value="TreeGrafter"/>
</dbReference>
<evidence type="ECO:0000256" key="1">
    <source>
        <dbReference type="ARBA" id="ARBA00022723"/>
    </source>
</evidence>
<dbReference type="InterPro" id="IPR038886">
    <property type="entry name" value="E3_SLX5/Rfp1"/>
</dbReference>
<sequence>MDDTWPPKNQRHSNKRSFSDMSQQATLSPSPILFHRAPPSSSFPGYNSPSAPHENTPGTVAQRRTPHPHNPPVQSFHRPTGDMPERPRSQLRPQLEHRASQTLTIDLTDEHDEAPVASQNSSQSQRPPRLGRSDAIEMADVIDLTSDNDVEITGVTARQLPLPRPGVARPPPPQRFPRRFASPSLFVPQDPPTRHFNRLFSQDGPFGAGIHIRSEQGQIIIRNRPDFIEHIQMLANAQAMPGQMDYQHGAFADRKPDHVPPPPAKEGFTRSPVETDVVICPSCEDELIHNKDTEEPMVKKGGKAPTRKEREEHPFWVVKECGHVYCNRCYQNRVPSKQQPTTVSFREKTAGGKGSKSIPMCAVEDCPSEIRNKDRWVGVFV</sequence>
<keyword evidence="6" id="KW-1185">Reference proteome</keyword>
<reference evidence="5 6" key="1">
    <citation type="journal article" date="2018" name="New Phytol.">
        <title>Comparative genomics and transcriptomics depict ericoid mycorrhizal fungi as versatile saprotrophs and plant mutualists.</title>
        <authorList>
            <person name="Martino E."/>
            <person name="Morin E."/>
            <person name="Grelet G.A."/>
            <person name="Kuo A."/>
            <person name="Kohler A."/>
            <person name="Daghino S."/>
            <person name="Barry K.W."/>
            <person name="Cichocki N."/>
            <person name="Clum A."/>
            <person name="Dockter R.B."/>
            <person name="Hainaut M."/>
            <person name="Kuo R.C."/>
            <person name="LaButti K."/>
            <person name="Lindahl B.D."/>
            <person name="Lindquist E.A."/>
            <person name="Lipzen A."/>
            <person name="Khouja H.R."/>
            <person name="Magnuson J."/>
            <person name="Murat C."/>
            <person name="Ohm R.A."/>
            <person name="Singer S.W."/>
            <person name="Spatafora J.W."/>
            <person name="Wang M."/>
            <person name="Veneault-Fourrey C."/>
            <person name="Henrissat B."/>
            <person name="Grigoriev I.V."/>
            <person name="Martin F.M."/>
            <person name="Perotto S."/>
        </authorList>
    </citation>
    <scope>NUCLEOTIDE SEQUENCE [LARGE SCALE GENOMIC DNA]</scope>
    <source>
        <strain evidence="5 6">ATCC 22711</strain>
    </source>
</reference>
<dbReference type="STRING" id="857342.A0A2T3AWR7"/>
<evidence type="ECO:0000313" key="6">
    <source>
        <dbReference type="Proteomes" id="UP000241818"/>
    </source>
</evidence>
<keyword evidence="3" id="KW-0862">Zinc</keyword>
<dbReference type="RefSeq" id="XP_024719113.1">
    <property type="nucleotide sequence ID" value="XM_024867655.1"/>
</dbReference>
<feature type="region of interest" description="Disordered" evidence="4">
    <location>
        <begin position="1"/>
        <end position="95"/>
    </location>
</feature>
<gene>
    <name evidence="5" type="ORF">M430DRAFT_43929</name>
</gene>
<protein>
    <recommendedName>
        <fullName evidence="7">Cell cycle control protein</fullName>
    </recommendedName>
</protein>
<evidence type="ECO:0000256" key="4">
    <source>
        <dbReference type="SAM" id="MobiDB-lite"/>
    </source>
</evidence>
<dbReference type="EMBL" id="KZ679014">
    <property type="protein sequence ID" value="PSS13122.1"/>
    <property type="molecule type" value="Genomic_DNA"/>
</dbReference>
<dbReference type="GO" id="GO:0008270">
    <property type="term" value="F:zinc ion binding"/>
    <property type="evidence" value="ECO:0007669"/>
    <property type="project" value="UniProtKB-KW"/>
</dbReference>
<dbReference type="PANTHER" id="PTHR28042:SF1">
    <property type="entry name" value="E3 UBIQUITIN-PROTEIN LIGASE COMPLEX SLX5-SLX8 SUBUNIT SLX5"/>
    <property type="match status" value="1"/>
</dbReference>
<evidence type="ECO:0000313" key="5">
    <source>
        <dbReference type="EMBL" id="PSS13122.1"/>
    </source>
</evidence>
<dbReference type="GO" id="GO:0033768">
    <property type="term" value="C:SUMO-targeted ubiquitin ligase complex"/>
    <property type="evidence" value="ECO:0007669"/>
    <property type="project" value="TreeGrafter"/>
</dbReference>
<dbReference type="PROSITE" id="PS00518">
    <property type="entry name" value="ZF_RING_1"/>
    <property type="match status" value="1"/>
</dbReference>
<dbReference type="OrthoDB" id="2398441at2759"/>
<dbReference type="GeneID" id="36575736"/>
<keyword evidence="2" id="KW-0863">Zinc-finger</keyword>
<name>A0A2T3AWR7_AMORE</name>
<keyword evidence="1" id="KW-0479">Metal-binding</keyword>
<evidence type="ECO:0000256" key="2">
    <source>
        <dbReference type="ARBA" id="ARBA00022771"/>
    </source>
</evidence>
<dbReference type="Proteomes" id="UP000241818">
    <property type="component" value="Unassembled WGS sequence"/>
</dbReference>
<dbReference type="AlphaFoldDB" id="A0A2T3AWR7"/>
<feature type="compositionally biased region" description="Polar residues" evidence="4">
    <location>
        <begin position="19"/>
        <end position="29"/>
    </location>
</feature>
<proteinExistence type="predicted"/>
<evidence type="ECO:0000256" key="3">
    <source>
        <dbReference type="ARBA" id="ARBA00022833"/>
    </source>
</evidence>
<feature type="compositionally biased region" description="Basic and acidic residues" evidence="4">
    <location>
        <begin position="79"/>
        <end position="95"/>
    </location>
</feature>
<evidence type="ECO:0008006" key="7">
    <source>
        <dbReference type="Google" id="ProtNLM"/>
    </source>
</evidence>
<dbReference type="InParanoid" id="A0A2T3AWR7"/>
<dbReference type="PANTHER" id="PTHR28042">
    <property type="entry name" value="E3 UBIQUITIN-PROTEIN LIGASE COMPLEX SLX5-SLX8 SUBUNIT SLX5"/>
    <property type="match status" value="1"/>
</dbReference>
<organism evidence="5 6">
    <name type="scientific">Amorphotheca resinae ATCC 22711</name>
    <dbReference type="NCBI Taxonomy" id="857342"/>
    <lineage>
        <taxon>Eukaryota</taxon>
        <taxon>Fungi</taxon>
        <taxon>Dikarya</taxon>
        <taxon>Ascomycota</taxon>
        <taxon>Pezizomycotina</taxon>
        <taxon>Leotiomycetes</taxon>
        <taxon>Helotiales</taxon>
        <taxon>Amorphothecaceae</taxon>
        <taxon>Amorphotheca</taxon>
    </lineage>
</organism>
<feature type="compositionally biased region" description="Polar residues" evidence="4">
    <location>
        <begin position="39"/>
        <end position="50"/>
    </location>
</feature>